<evidence type="ECO:0000256" key="3">
    <source>
        <dbReference type="ARBA" id="ARBA00023004"/>
    </source>
</evidence>
<dbReference type="SUPFAM" id="SSF46626">
    <property type="entry name" value="Cytochrome c"/>
    <property type="match status" value="1"/>
</dbReference>
<evidence type="ECO:0000313" key="6">
    <source>
        <dbReference type="EMBL" id="ABK43611.1"/>
    </source>
</evidence>
<keyword evidence="2 4" id="KW-0479">Metal-binding</keyword>
<evidence type="ECO:0000256" key="4">
    <source>
        <dbReference type="PROSITE-ProRule" id="PRU00433"/>
    </source>
</evidence>
<dbReference type="KEGG" id="mgm:Mmc1_1093"/>
<keyword evidence="1 4" id="KW-0349">Heme</keyword>
<dbReference type="STRING" id="156889.Mmc1_1093"/>
<dbReference type="GO" id="GO:0009055">
    <property type="term" value="F:electron transfer activity"/>
    <property type="evidence" value="ECO:0007669"/>
    <property type="project" value="InterPro"/>
</dbReference>
<dbReference type="PROSITE" id="PS51257">
    <property type="entry name" value="PROKAR_LIPOPROTEIN"/>
    <property type="match status" value="1"/>
</dbReference>
<dbReference type="GO" id="GO:0020037">
    <property type="term" value="F:heme binding"/>
    <property type="evidence" value="ECO:0007669"/>
    <property type="project" value="InterPro"/>
</dbReference>
<dbReference type="InterPro" id="IPR009056">
    <property type="entry name" value="Cyt_c-like_dom"/>
</dbReference>
<evidence type="ECO:0000259" key="5">
    <source>
        <dbReference type="PROSITE" id="PS51007"/>
    </source>
</evidence>
<dbReference type="RefSeq" id="WP_011712768.1">
    <property type="nucleotide sequence ID" value="NC_008576.1"/>
</dbReference>
<accession>A0L6L8</accession>
<dbReference type="EMBL" id="CP000471">
    <property type="protein sequence ID" value="ABK43611.1"/>
    <property type="molecule type" value="Genomic_DNA"/>
</dbReference>
<reference evidence="7" key="1">
    <citation type="journal article" date="2009" name="Appl. Environ. Microbiol.">
        <title>Complete genome sequence of the chemolithoautotrophic marine magnetotactic coccus strain MC-1.</title>
        <authorList>
            <person name="Schubbe S."/>
            <person name="Williams T.J."/>
            <person name="Xie G."/>
            <person name="Kiss H.E."/>
            <person name="Brettin T.S."/>
            <person name="Martinez D."/>
            <person name="Ross C.A."/>
            <person name="Schuler D."/>
            <person name="Cox B.L."/>
            <person name="Nealson K.H."/>
            <person name="Bazylinski D.A."/>
        </authorList>
    </citation>
    <scope>NUCLEOTIDE SEQUENCE [LARGE SCALE GENOMIC DNA]</scope>
    <source>
        <strain evidence="7">ATCC BAA-1437 / JCM 17883 / MC-1</strain>
    </source>
</reference>
<evidence type="ECO:0000256" key="2">
    <source>
        <dbReference type="ARBA" id="ARBA00022723"/>
    </source>
</evidence>
<proteinExistence type="predicted"/>
<protein>
    <submittedName>
        <fullName evidence="6">Cytochrome c, class I</fullName>
    </submittedName>
</protein>
<dbReference type="GO" id="GO:0046872">
    <property type="term" value="F:metal ion binding"/>
    <property type="evidence" value="ECO:0007669"/>
    <property type="project" value="UniProtKB-KW"/>
</dbReference>
<name>A0L6L8_MAGMM</name>
<reference evidence="6 7" key="2">
    <citation type="journal article" date="2012" name="Int. J. Syst. Evol. Microbiol.">
        <title>Magnetococcus marinus gen. nov., sp. nov., a marine, magnetotactic bacterium that represents a novel lineage (Magnetococcaceae fam. nov.; Magnetococcales ord. nov.) at the base of the Alphaproteobacteria.</title>
        <authorList>
            <person name="Bazylinski D.A."/>
            <person name="Williams T.J."/>
            <person name="Lefevre C.T."/>
            <person name="Berg R.J."/>
            <person name="Zhang C.L."/>
            <person name="Bowser S.S."/>
            <person name="Dean A.J."/>
            <person name="Beveridge T.J."/>
        </authorList>
    </citation>
    <scope>NUCLEOTIDE SEQUENCE [LARGE SCALE GENOMIC DNA]</scope>
    <source>
        <strain evidence="7">ATCC BAA-1437 / JCM 17883 / MC-1</strain>
    </source>
</reference>
<sequence precursor="true">MKWMGVLAACVLLSGCGGSNDYSPAAGTSPDKIYAEACAGCHGDKGAGKMGFLLKVAGSDAEPAAMAAHIKEGGMVMPAFPNIGDADRMAIALYLKSL</sequence>
<evidence type="ECO:0000313" key="7">
    <source>
        <dbReference type="Proteomes" id="UP000002586"/>
    </source>
</evidence>
<dbReference type="PROSITE" id="PS51007">
    <property type="entry name" value="CYTC"/>
    <property type="match status" value="1"/>
</dbReference>
<gene>
    <name evidence="6" type="ordered locus">Mmc1_1093</name>
</gene>
<evidence type="ECO:0000256" key="1">
    <source>
        <dbReference type="ARBA" id="ARBA00022617"/>
    </source>
</evidence>
<keyword evidence="7" id="KW-1185">Reference proteome</keyword>
<feature type="domain" description="Cytochrome c" evidence="5">
    <location>
        <begin position="25"/>
        <end position="98"/>
    </location>
</feature>
<dbReference type="HOGENOM" id="CLU_2274395_0_0_5"/>
<dbReference type="Gene3D" id="1.10.760.10">
    <property type="entry name" value="Cytochrome c-like domain"/>
    <property type="match status" value="1"/>
</dbReference>
<dbReference type="Proteomes" id="UP000002586">
    <property type="component" value="Chromosome"/>
</dbReference>
<organism evidence="6 7">
    <name type="scientific">Magnetococcus marinus (strain ATCC BAA-1437 / JCM 17883 / MC-1)</name>
    <dbReference type="NCBI Taxonomy" id="156889"/>
    <lineage>
        <taxon>Bacteria</taxon>
        <taxon>Pseudomonadati</taxon>
        <taxon>Pseudomonadota</taxon>
        <taxon>Magnetococcia</taxon>
        <taxon>Magnetococcales</taxon>
        <taxon>Magnetococcaceae</taxon>
        <taxon>Magnetococcus</taxon>
    </lineage>
</organism>
<dbReference type="AlphaFoldDB" id="A0L6L8"/>
<dbReference type="InterPro" id="IPR036909">
    <property type="entry name" value="Cyt_c-like_dom_sf"/>
</dbReference>
<dbReference type="OrthoDB" id="5514238at2"/>
<keyword evidence="3 4" id="KW-0408">Iron</keyword>
<dbReference type="Pfam" id="PF13442">
    <property type="entry name" value="Cytochrome_CBB3"/>
    <property type="match status" value="1"/>
</dbReference>
<dbReference type="eggNOG" id="COG2010">
    <property type="taxonomic scope" value="Bacteria"/>
</dbReference>